<evidence type="ECO:0000313" key="2">
    <source>
        <dbReference type="EMBL" id="TAA45065.1"/>
    </source>
</evidence>
<name>A0ABY1WNE1_9GAMM</name>
<comment type="caution">
    <text evidence="2">The sequence shown here is derived from an EMBL/GenBank/DDBJ whole genome shotgun (WGS) entry which is preliminary data.</text>
</comment>
<dbReference type="Proteomes" id="UP000292544">
    <property type="component" value="Unassembled WGS sequence"/>
</dbReference>
<dbReference type="RefSeq" id="WP_130567064.1">
    <property type="nucleotide sequence ID" value="NZ_SHLY01000004.1"/>
</dbReference>
<protein>
    <submittedName>
        <fullName evidence="2">XRE family transcriptional regulator</fullName>
    </submittedName>
</protein>
<proteinExistence type="predicted"/>
<dbReference type="InterPro" id="IPR010982">
    <property type="entry name" value="Lambda_DNA-bd_dom_sf"/>
</dbReference>
<evidence type="ECO:0000259" key="1">
    <source>
        <dbReference type="Pfam" id="PF13443"/>
    </source>
</evidence>
<keyword evidence="3" id="KW-1185">Reference proteome</keyword>
<accession>A0ABY1WNE1</accession>
<dbReference type="InterPro" id="IPR001387">
    <property type="entry name" value="Cro/C1-type_HTH"/>
</dbReference>
<feature type="domain" description="HTH cro/C1-type" evidence="1">
    <location>
        <begin position="12"/>
        <end position="61"/>
    </location>
</feature>
<gene>
    <name evidence="2" type="ORF">EXY25_12720</name>
</gene>
<reference evidence="3" key="1">
    <citation type="submission" date="2019-02" db="EMBL/GenBank/DDBJ databases">
        <title>Draft genome sequence of Muricauda sp. 176CP4-71.</title>
        <authorList>
            <person name="Park J.-S."/>
        </authorList>
    </citation>
    <scope>NUCLEOTIDE SEQUENCE [LARGE SCALE GENOMIC DNA]</scope>
    <source>
        <strain evidence="3">176GS2-150</strain>
    </source>
</reference>
<dbReference type="EMBL" id="SHLY01000004">
    <property type="protein sequence ID" value="TAA45065.1"/>
    <property type="molecule type" value="Genomic_DNA"/>
</dbReference>
<dbReference type="Pfam" id="PF13443">
    <property type="entry name" value="HTH_26"/>
    <property type="match status" value="1"/>
</dbReference>
<evidence type="ECO:0000313" key="3">
    <source>
        <dbReference type="Proteomes" id="UP000292544"/>
    </source>
</evidence>
<dbReference type="SUPFAM" id="SSF47413">
    <property type="entry name" value="lambda repressor-like DNA-binding domains"/>
    <property type="match status" value="1"/>
</dbReference>
<sequence length="243" mass="28166">MSQAKKIHQALKLALKQKTKNYRDVAECLNLSEASVKRLFATAGFTLKRIDKICEWLGIDFVGLVELMEQQQPKLNELSHAQEQQLIDDSMLLLVAISALNYWQFDEILRHYELSATVLIQKLATLDRMGILELLPGNRIKLIVGNNFKWQARGPIQTYFRSRVEQEFFHHDFNDDSSEMVCLNGMMTDDALAQLMQALEKLSEQFNELNHVQRKLPIADRHGTTLVLALRRWQFSAFADFRK</sequence>
<organism evidence="2 3">
    <name type="scientific">Corallincola spongiicola</name>
    <dbReference type="NCBI Taxonomy" id="2520508"/>
    <lineage>
        <taxon>Bacteria</taxon>
        <taxon>Pseudomonadati</taxon>
        <taxon>Pseudomonadota</taxon>
        <taxon>Gammaproteobacteria</taxon>
        <taxon>Alteromonadales</taxon>
        <taxon>Psychromonadaceae</taxon>
        <taxon>Corallincola</taxon>
    </lineage>
</organism>